<evidence type="ECO:0000313" key="2">
    <source>
        <dbReference type="Proteomes" id="UP000601990"/>
    </source>
</evidence>
<organism evidence="1 2">
    <name type="scientific">Aromatoleum buckelii</name>
    <dbReference type="NCBI Taxonomy" id="200254"/>
    <lineage>
        <taxon>Bacteria</taxon>
        <taxon>Pseudomonadati</taxon>
        <taxon>Pseudomonadota</taxon>
        <taxon>Betaproteobacteria</taxon>
        <taxon>Rhodocyclales</taxon>
        <taxon>Rhodocyclaceae</taxon>
        <taxon>Aromatoleum</taxon>
    </lineage>
</organism>
<dbReference type="RefSeq" id="WP_169200458.1">
    <property type="nucleotide sequence ID" value="NZ_WTVH02000001.1"/>
</dbReference>
<name>A0ABX1N7L3_9RHOO</name>
<dbReference type="Proteomes" id="UP000601990">
    <property type="component" value="Unassembled WGS sequence"/>
</dbReference>
<protein>
    <submittedName>
        <fullName evidence="1">Uncharacterized protein</fullName>
    </submittedName>
</protein>
<gene>
    <name evidence="1" type="ORF">GO608_18305</name>
</gene>
<dbReference type="EMBL" id="WTVH01000057">
    <property type="protein sequence ID" value="NMF95264.1"/>
    <property type="molecule type" value="Genomic_DNA"/>
</dbReference>
<sequence>MQALLTPVVAITTTYIAYQQYRIQRDERAMVLYDRRLAIFKVAMRVLDRVRVGDSLTTEDVFSWASSVGEAPFLFGNEVQAVLDSMFGVLYEFAVESEPVTRGKPYNSSCAELALDVEALRGPLMKVLSPYLYPSALPPRRKRRLSPKQVERLLSDVASSRAADSRSEQDIPF</sequence>
<accession>A0ABX1N7L3</accession>
<evidence type="ECO:0000313" key="1">
    <source>
        <dbReference type="EMBL" id="NMF95264.1"/>
    </source>
</evidence>
<comment type="caution">
    <text evidence="1">The sequence shown here is derived from an EMBL/GenBank/DDBJ whole genome shotgun (WGS) entry which is preliminary data.</text>
</comment>
<keyword evidence="2" id="KW-1185">Reference proteome</keyword>
<proteinExistence type="predicted"/>
<reference evidence="1" key="1">
    <citation type="submission" date="2019-12" db="EMBL/GenBank/DDBJ databases">
        <title>Comparative genomics gives insights into the taxonomy of the Azoarcus-Aromatoleum group and reveals separate origins of nif in the plant-associated Azoarcus and non-plant-associated Aromatoleum sub-groups.</title>
        <authorList>
            <person name="Lafos M."/>
            <person name="Maluk M."/>
            <person name="Batista M."/>
            <person name="Junghare M."/>
            <person name="Carmona M."/>
            <person name="Faoro H."/>
            <person name="Cruz L.M."/>
            <person name="Battistoni F."/>
            <person name="De Souza E."/>
            <person name="Pedrosa F."/>
            <person name="Chen W.-M."/>
            <person name="Poole P.S."/>
            <person name="Dixon R.A."/>
            <person name="James E.K."/>
        </authorList>
    </citation>
    <scope>NUCLEOTIDE SEQUENCE</scope>
    <source>
        <strain evidence="1">U120</strain>
    </source>
</reference>